<dbReference type="Pfam" id="PF10180">
    <property type="entry name" value="WKF"/>
    <property type="match status" value="1"/>
</dbReference>
<keyword evidence="4" id="KW-1185">Reference proteome</keyword>
<gene>
    <name evidence="3" type="ORF">MYAM1_001902</name>
</gene>
<feature type="domain" description="WKF" evidence="2">
    <location>
        <begin position="121"/>
        <end position="156"/>
    </location>
</feature>
<evidence type="ECO:0000313" key="3">
    <source>
        <dbReference type="EMBL" id="WFC99160.1"/>
    </source>
</evidence>
<feature type="compositionally biased region" description="Basic residues" evidence="1">
    <location>
        <begin position="87"/>
        <end position="98"/>
    </location>
</feature>
<proteinExistence type="predicted"/>
<feature type="compositionally biased region" description="Basic residues" evidence="1">
    <location>
        <begin position="1"/>
        <end position="12"/>
    </location>
</feature>
<evidence type="ECO:0000313" key="4">
    <source>
        <dbReference type="Proteomes" id="UP001219567"/>
    </source>
</evidence>
<organism evidence="3 4">
    <name type="scientific">Malassezia yamatoensis</name>
    <dbReference type="NCBI Taxonomy" id="253288"/>
    <lineage>
        <taxon>Eukaryota</taxon>
        <taxon>Fungi</taxon>
        <taxon>Dikarya</taxon>
        <taxon>Basidiomycota</taxon>
        <taxon>Ustilaginomycotina</taxon>
        <taxon>Malasseziomycetes</taxon>
        <taxon>Malasseziales</taxon>
        <taxon>Malasseziaceae</taxon>
        <taxon>Malassezia</taxon>
    </lineage>
</organism>
<dbReference type="PANTHER" id="PTHR22306:SF2">
    <property type="entry name" value="CHROMOSOME 7 OPEN READING FRAME 50"/>
    <property type="match status" value="1"/>
</dbReference>
<dbReference type="AlphaFoldDB" id="A0AAJ6CHB2"/>
<dbReference type="PANTHER" id="PTHR22306">
    <property type="entry name" value="CHROMOSOME 7 OPEN READING FRAME 50"/>
    <property type="match status" value="1"/>
</dbReference>
<name>A0AAJ6CHB2_9BASI</name>
<dbReference type="Proteomes" id="UP001219567">
    <property type="component" value="Chromosome 2"/>
</dbReference>
<feature type="region of interest" description="Disordered" evidence="1">
    <location>
        <begin position="1"/>
        <end position="112"/>
    </location>
</feature>
<feature type="compositionally biased region" description="Basic and acidic residues" evidence="1">
    <location>
        <begin position="61"/>
        <end position="71"/>
    </location>
</feature>
<evidence type="ECO:0000256" key="1">
    <source>
        <dbReference type="SAM" id="MobiDB-lite"/>
    </source>
</evidence>
<reference evidence="3 4" key="1">
    <citation type="submission" date="2023-03" db="EMBL/GenBank/DDBJ databases">
        <title>Mating type loci evolution in Malassezia.</title>
        <authorList>
            <person name="Coelho M.A."/>
        </authorList>
    </citation>
    <scope>NUCLEOTIDE SEQUENCE [LARGE SCALE GENOMIC DNA]</scope>
    <source>
        <strain evidence="3 4">CBS 9725</strain>
    </source>
</reference>
<dbReference type="EMBL" id="CP119944">
    <property type="protein sequence ID" value="WFC99160.1"/>
    <property type="molecule type" value="Genomic_DNA"/>
</dbReference>
<sequence>MAKRPRPRKRSKKGDVMDKLELATVAELARHEPEAQSDEDAGDSPDKNVSPQEIQAACAENRPKPESKGNLDEDEAEESSDNEQKTSKKKRRTRKRRKEPKEGPDPATIQGLGDAAQKAISYAQVYFRDKSSWKFSKPRQNWITRHALWSEPIFEAAKKIADIPQEVFRSLPEDVQNVLTPALQLPEEGAWIPDEHAPVISVYLESMMGLAKQTALSTTNKNAAGAESNTDTPQESTENAQDHNAASESTENNTGQESTSNSASNIDIRTLAHTWNELRSARATSILNWMKTQETKS</sequence>
<evidence type="ECO:0000259" key="2">
    <source>
        <dbReference type="Pfam" id="PF10180"/>
    </source>
</evidence>
<accession>A0AAJ6CHB2</accession>
<feature type="compositionally biased region" description="Acidic residues" evidence="1">
    <location>
        <begin position="72"/>
        <end position="81"/>
    </location>
</feature>
<protein>
    <recommendedName>
        <fullName evidence="2">WKF domain-containing protein</fullName>
    </recommendedName>
</protein>
<feature type="region of interest" description="Disordered" evidence="1">
    <location>
        <begin position="218"/>
        <end position="265"/>
    </location>
</feature>
<dbReference type="InterPro" id="IPR019327">
    <property type="entry name" value="WKF"/>
</dbReference>